<evidence type="ECO:0000256" key="8">
    <source>
        <dbReference type="ARBA" id="ARBA00022919"/>
    </source>
</evidence>
<evidence type="ECO:0000256" key="12">
    <source>
        <dbReference type="ARBA" id="ARBA00023239"/>
    </source>
</evidence>
<comment type="pathway">
    <text evidence="3">Lipid metabolism; sphingolipid metabolism.</text>
</comment>
<accession>A0A2T9YUB9</accession>
<protein>
    <recommendedName>
        <fullName evidence="14">sphinganine-1-phosphate aldolase</fullName>
        <ecNumber evidence="14">4.1.2.27</ecNumber>
    </recommendedName>
    <alternativeName>
        <fullName evidence="15">Sphingosine-1-phosphate aldolase</fullName>
    </alternativeName>
</protein>
<dbReference type="AlphaFoldDB" id="A0A2T9YUB9"/>
<evidence type="ECO:0000256" key="14">
    <source>
        <dbReference type="ARBA" id="ARBA00038965"/>
    </source>
</evidence>
<dbReference type="PANTHER" id="PTHR42735:SF6">
    <property type="entry name" value="SPHINGOSINE-1-PHOSPHATE LYASE 1"/>
    <property type="match status" value="1"/>
</dbReference>
<evidence type="ECO:0000256" key="6">
    <source>
        <dbReference type="ARBA" id="ARBA00022824"/>
    </source>
</evidence>
<keyword evidence="8" id="KW-0746">Sphingolipid metabolism</keyword>
<dbReference type="GO" id="GO:0019752">
    <property type="term" value="P:carboxylic acid metabolic process"/>
    <property type="evidence" value="ECO:0007669"/>
    <property type="project" value="InterPro"/>
</dbReference>
<dbReference type="OrthoDB" id="10254570at2759"/>
<dbReference type="InterPro" id="IPR015424">
    <property type="entry name" value="PyrdxlP-dep_Trfase"/>
</dbReference>
<gene>
    <name evidence="18" type="ORF">BB561_001502</name>
</gene>
<evidence type="ECO:0000256" key="4">
    <source>
        <dbReference type="ARBA" id="ARBA00004991"/>
    </source>
</evidence>
<keyword evidence="6" id="KW-0256">Endoplasmic reticulum</keyword>
<comment type="cofactor">
    <cofactor evidence="1 16 17">
        <name>pyridoxal 5'-phosphate</name>
        <dbReference type="ChEBI" id="CHEBI:597326"/>
    </cofactor>
</comment>
<evidence type="ECO:0000256" key="11">
    <source>
        <dbReference type="ARBA" id="ARBA00023136"/>
    </source>
</evidence>
<dbReference type="InterPro" id="IPR050477">
    <property type="entry name" value="GrpII_AminoAcid_Decarb"/>
</dbReference>
<dbReference type="STRING" id="133385.A0A2T9YUB9"/>
<keyword evidence="5" id="KW-0812">Transmembrane</keyword>
<evidence type="ECO:0000256" key="1">
    <source>
        <dbReference type="ARBA" id="ARBA00001933"/>
    </source>
</evidence>
<keyword evidence="9" id="KW-1133">Transmembrane helix</keyword>
<reference evidence="18 19" key="1">
    <citation type="journal article" date="2018" name="MBio">
        <title>Comparative Genomics Reveals the Core Gene Toolbox for the Fungus-Insect Symbiosis.</title>
        <authorList>
            <person name="Wang Y."/>
            <person name="Stata M."/>
            <person name="Wang W."/>
            <person name="Stajich J.E."/>
            <person name="White M.M."/>
            <person name="Moncalvo J.M."/>
        </authorList>
    </citation>
    <scope>NUCLEOTIDE SEQUENCE [LARGE SCALE GENOMIC DNA]</scope>
    <source>
        <strain evidence="18 19">SWE-8-4</strain>
    </source>
</reference>
<keyword evidence="12 17" id="KW-0456">Lyase</keyword>
<feature type="modified residue" description="N6-(pyridoxal phosphate)lysine" evidence="16">
    <location>
        <position position="357"/>
    </location>
</feature>
<dbReference type="EC" id="4.1.2.27" evidence="14"/>
<dbReference type="Pfam" id="PF00282">
    <property type="entry name" value="Pyridoxal_deC"/>
    <property type="match status" value="1"/>
</dbReference>
<dbReference type="EMBL" id="MBFR01000044">
    <property type="protein sequence ID" value="PVU95921.1"/>
    <property type="molecule type" value="Genomic_DNA"/>
</dbReference>
<dbReference type="InterPro" id="IPR002129">
    <property type="entry name" value="PyrdxlP-dep_de-COase"/>
</dbReference>
<dbReference type="Gene3D" id="3.40.640.10">
    <property type="entry name" value="Type I PLP-dependent aspartate aminotransferase-like (Major domain)"/>
    <property type="match status" value="1"/>
</dbReference>
<comment type="caution">
    <text evidence="18">The sequence shown here is derived from an EMBL/GenBank/DDBJ whole genome shotgun (WGS) entry which is preliminary data.</text>
</comment>
<evidence type="ECO:0000313" key="18">
    <source>
        <dbReference type="EMBL" id="PVU95921.1"/>
    </source>
</evidence>
<keyword evidence="19" id="KW-1185">Reference proteome</keyword>
<evidence type="ECO:0000256" key="15">
    <source>
        <dbReference type="ARBA" id="ARBA00042568"/>
    </source>
</evidence>
<dbReference type="InterPro" id="IPR015422">
    <property type="entry name" value="PyrdxlP-dep_Trfase_small"/>
</dbReference>
<dbReference type="GO" id="GO:0030149">
    <property type="term" value="P:sphingolipid catabolic process"/>
    <property type="evidence" value="ECO:0007669"/>
    <property type="project" value="TreeGrafter"/>
</dbReference>
<comment type="pathway">
    <text evidence="4">Sphingolipid metabolism.</text>
</comment>
<dbReference type="SUPFAM" id="SSF53383">
    <property type="entry name" value="PLP-dependent transferases"/>
    <property type="match status" value="1"/>
</dbReference>
<evidence type="ECO:0000313" key="19">
    <source>
        <dbReference type="Proteomes" id="UP000245383"/>
    </source>
</evidence>
<dbReference type="FunFam" id="3.40.640.10:FF:000020">
    <property type="entry name" value="sphingosine-1-phosphate lyase 1"/>
    <property type="match status" value="1"/>
</dbReference>
<dbReference type="Gene3D" id="6.10.140.2150">
    <property type="match status" value="1"/>
</dbReference>
<keyword evidence="11" id="KW-0472">Membrane</keyword>
<proteinExistence type="inferred from homology"/>
<keyword evidence="10" id="KW-0443">Lipid metabolism</keyword>
<evidence type="ECO:0000256" key="17">
    <source>
        <dbReference type="RuleBase" id="RU000382"/>
    </source>
</evidence>
<evidence type="ECO:0000256" key="3">
    <source>
        <dbReference type="ARBA" id="ARBA00004760"/>
    </source>
</evidence>
<dbReference type="Gene3D" id="3.90.1150.10">
    <property type="entry name" value="Aspartate Aminotransferase, domain 1"/>
    <property type="match status" value="1"/>
</dbReference>
<comment type="subcellular location">
    <subcellularLocation>
        <location evidence="2">Endoplasmic reticulum membrane</location>
        <topology evidence="2">Single-pass membrane protein</topology>
    </subcellularLocation>
</comment>
<keyword evidence="7 16" id="KW-0663">Pyridoxal phosphate</keyword>
<organism evidence="18 19">
    <name type="scientific">Smittium simulii</name>
    <dbReference type="NCBI Taxonomy" id="133385"/>
    <lineage>
        <taxon>Eukaryota</taxon>
        <taxon>Fungi</taxon>
        <taxon>Fungi incertae sedis</taxon>
        <taxon>Zoopagomycota</taxon>
        <taxon>Kickxellomycotina</taxon>
        <taxon>Harpellomycetes</taxon>
        <taxon>Harpellales</taxon>
        <taxon>Legeriomycetaceae</taxon>
        <taxon>Smittium</taxon>
    </lineage>
</organism>
<evidence type="ECO:0000256" key="5">
    <source>
        <dbReference type="ARBA" id="ARBA00022692"/>
    </source>
</evidence>
<dbReference type="InterPro" id="IPR015421">
    <property type="entry name" value="PyrdxlP-dep_Trfase_major"/>
</dbReference>
<evidence type="ECO:0000256" key="7">
    <source>
        <dbReference type="ARBA" id="ARBA00022898"/>
    </source>
</evidence>
<dbReference type="GO" id="GO:0008117">
    <property type="term" value="F:sphinganine-1-phosphate aldolase activity"/>
    <property type="evidence" value="ECO:0007669"/>
    <property type="project" value="UniProtKB-EC"/>
</dbReference>
<evidence type="ECO:0000256" key="10">
    <source>
        <dbReference type="ARBA" id="ARBA00023098"/>
    </source>
</evidence>
<dbReference type="GO" id="GO:0030170">
    <property type="term" value="F:pyridoxal phosphate binding"/>
    <property type="evidence" value="ECO:0007669"/>
    <property type="project" value="InterPro"/>
</dbReference>
<evidence type="ECO:0000256" key="9">
    <source>
        <dbReference type="ARBA" id="ARBA00022989"/>
    </source>
</evidence>
<evidence type="ECO:0000256" key="16">
    <source>
        <dbReference type="PIRSR" id="PIRSR602129-50"/>
    </source>
</evidence>
<sequence>MVLHSSIASALEKCSDITKTAPTLFLQSDKIRLFGYACLFYYGINSVAQLSRELMIYGLVPTIRAYTKILFQKFFQALQGVSFVKNVVDNKVGKIVDKLQKDMINEDAKNGIPDYISLPAEGMTDDAVLEILESRMKEGKIDWKNGRVSGAIYHGGDDMVNLTNKAISLYNVTNPLHPGVFPGLRRLEAEIVAMTLEMFHGDNEQCGVTTSGGTESIIMSIRAHLQFAKSTKNITKPNIIVPVTIHTAFDKACDYFGIEIIHIPIDEKTGKVVLSAVKNAINYNTIMLAGSAVNYPHGVMDDIKSLSEIAQKYNIGMHVDCCLGSFVIAFMEQAGYDVDVFDFRLPGVTAISCDTHKYGFAPKGTSVLMFANKELRRYMYFIATKWPGGIYASPSMPGSRPGSLIAGCWAAMTSMGKQGYISSCKNIIESRMKIQKGIESIKELFIIGNPICSVVAFGSIKSVNIYSIKDSMEKKGWDLSTLHYPPALHIACTMLTIGNEEQLLEDLQASVNEVIADPMKYSAGSAAMYGAAVSLPDDAPIETIAAGFIDSLYAT</sequence>
<name>A0A2T9YUB9_9FUNG</name>
<evidence type="ECO:0000256" key="2">
    <source>
        <dbReference type="ARBA" id="ARBA00004389"/>
    </source>
</evidence>
<comment type="similarity">
    <text evidence="13">Belongs to the group II decarboxylase family. Sphingosine-1-phosphate lyase subfamily.</text>
</comment>
<dbReference type="PANTHER" id="PTHR42735">
    <property type="match status" value="1"/>
</dbReference>
<dbReference type="Proteomes" id="UP000245383">
    <property type="component" value="Unassembled WGS sequence"/>
</dbReference>
<evidence type="ECO:0000256" key="13">
    <source>
        <dbReference type="ARBA" id="ARBA00038302"/>
    </source>
</evidence>
<dbReference type="GO" id="GO:0005789">
    <property type="term" value="C:endoplasmic reticulum membrane"/>
    <property type="evidence" value="ECO:0007669"/>
    <property type="project" value="UniProtKB-SubCell"/>
</dbReference>